<reference evidence="1 2" key="2">
    <citation type="journal article" date="2021" name="Curr. Genet.">
        <title>Genetic response to nitrogen starvation in the aggressive Eucalyptus foliar pathogen Teratosphaeria destructans.</title>
        <authorList>
            <person name="Havenga M."/>
            <person name="Wingfield B.D."/>
            <person name="Wingfield M.J."/>
            <person name="Dreyer L.L."/>
            <person name="Roets F."/>
            <person name="Aylward J."/>
        </authorList>
    </citation>
    <scope>NUCLEOTIDE SEQUENCE [LARGE SCALE GENOMIC DNA]</scope>
    <source>
        <strain evidence="1">CMW44962</strain>
    </source>
</reference>
<dbReference type="OrthoDB" id="3960982at2759"/>
<accession>A0A9W7W1P3</accession>
<dbReference type="EMBL" id="RIBY02001923">
    <property type="protein sequence ID" value="KAH9827048.1"/>
    <property type="molecule type" value="Genomic_DNA"/>
</dbReference>
<keyword evidence="2" id="KW-1185">Reference proteome</keyword>
<evidence type="ECO:0000313" key="2">
    <source>
        <dbReference type="Proteomes" id="UP001138500"/>
    </source>
</evidence>
<proteinExistence type="predicted"/>
<sequence>MRTESRPVAQKAPADFNYVRRRFIRQNRGSQFWGSLKICNSQLEVLRLLSDNLDLTARAFRQEGELWQGKRQVKSHAVQNIKTEL</sequence>
<protein>
    <submittedName>
        <fullName evidence="1">Uncharacterized protein</fullName>
    </submittedName>
</protein>
<dbReference type="Proteomes" id="UP001138500">
    <property type="component" value="Unassembled WGS sequence"/>
</dbReference>
<reference evidence="1 2" key="1">
    <citation type="journal article" date="2018" name="IMA Fungus">
        <title>IMA Genome-F 10: Nine draft genome sequences of Claviceps purpurea s.lat., including C. arundinis, C. humidiphila, and C. cf. spartinae, pseudomolecules for the pitch canker pathogen Fusarium circinatum, draft genome of Davidsoniella eucalypti, Grosmannia galeiformis, Quambalaria eucalypti, and Teratosphaeria destructans.</title>
        <authorList>
            <person name="Wingfield B.D."/>
            <person name="Liu M."/>
            <person name="Nguyen H.D."/>
            <person name="Lane F.A."/>
            <person name="Morgan S.W."/>
            <person name="De Vos L."/>
            <person name="Wilken P.M."/>
            <person name="Duong T.A."/>
            <person name="Aylward J."/>
            <person name="Coetzee M.P."/>
            <person name="Dadej K."/>
            <person name="De Beer Z.W."/>
            <person name="Findlay W."/>
            <person name="Havenga M."/>
            <person name="Kolarik M."/>
            <person name="Menzies J.G."/>
            <person name="Naidoo K."/>
            <person name="Pochopski O."/>
            <person name="Shoukouhi P."/>
            <person name="Santana Q.C."/>
            <person name="Seifert K.A."/>
            <person name="Soal N."/>
            <person name="Steenkamp E.T."/>
            <person name="Tatham C.T."/>
            <person name="van der Nest M.A."/>
            <person name="Wingfield M.J."/>
        </authorList>
    </citation>
    <scope>NUCLEOTIDE SEQUENCE [LARGE SCALE GENOMIC DNA]</scope>
    <source>
        <strain evidence="1">CMW44962</strain>
    </source>
</reference>
<gene>
    <name evidence="1" type="ORF">Tdes44962_MAKER03155</name>
</gene>
<name>A0A9W7W1P3_9PEZI</name>
<evidence type="ECO:0000313" key="1">
    <source>
        <dbReference type="EMBL" id="KAH9827048.1"/>
    </source>
</evidence>
<dbReference type="AlphaFoldDB" id="A0A9W7W1P3"/>
<comment type="caution">
    <text evidence="1">The sequence shown here is derived from an EMBL/GenBank/DDBJ whole genome shotgun (WGS) entry which is preliminary data.</text>
</comment>
<organism evidence="1 2">
    <name type="scientific">Teratosphaeria destructans</name>
    <dbReference type="NCBI Taxonomy" id="418781"/>
    <lineage>
        <taxon>Eukaryota</taxon>
        <taxon>Fungi</taxon>
        <taxon>Dikarya</taxon>
        <taxon>Ascomycota</taxon>
        <taxon>Pezizomycotina</taxon>
        <taxon>Dothideomycetes</taxon>
        <taxon>Dothideomycetidae</taxon>
        <taxon>Mycosphaerellales</taxon>
        <taxon>Teratosphaeriaceae</taxon>
        <taxon>Teratosphaeria</taxon>
    </lineage>
</organism>